<name>A0ABQ9KPV3_HEVBR</name>
<feature type="domain" description="C3H1-type" evidence="3">
    <location>
        <begin position="1901"/>
        <end position="1930"/>
    </location>
</feature>
<feature type="zinc finger region" description="C3H1-type" evidence="1">
    <location>
        <begin position="2005"/>
        <end position="2033"/>
    </location>
</feature>
<feature type="zinc finger region" description="C3H1-type" evidence="1">
    <location>
        <begin position="1956"/>
        <end position="1982"/>
    </location>
</feature>
<accession>A0ABQ9KPV3</accession>
<feature type="compositionally biased region" description="Polar residues" evidence="2">
    <location>
        <begin position="1621"/>
        <end position="1636"/>
    </location>
</feature>
<feature type="domain" description="C3H1-type" evidence="3">
    <location>
        <begin position="2005"/>
        <end position="2033"/>
    </location>
</feature>
<dbReference type="Gene3D" id="4.10.1000.10">
    <property type="entry name" value="Zinc finger, CCCH-type"/>
    <property type="match status" value="2"/>
</dbReference>
<feature type="region of interest" description="Disordered" evidence="2">
    <location>
        <begin position="531"/>
        <end position="593"/>
    </location>
</feature>
<dbReference type="SMART" id="SM00356">
    <property type="entry name" value="ZnF_C3H1"/>
    <property type="match status" value="5"/>
</dbReference>
<dbReference type="Proteomes" id="UP001174677">
    <property type="component" value="Chromosome 16"/>
</dbReference>
<feature type="compositionally biased region" description="Basic residues" evidence="2">
    <location>
        <begin position="7"/>
        <end position="20"/>
    </location>
</feature>
<feature type="compositionally biased region" description="Polar residues" evidence="2">
    <location>
        <begin position="78"/>
        <end position="95"/>
    </location>
</feature>
<proteinExistence type="predicted"/>
<gene>
    <name evidence="4" type="ORF">P3X46_028516</name>
</gene>
<feature type="compositionally biased region" description="Basic and acidic residues" evidence="2">
    <location>
        <begin position="293"/>
        <end position="304"/>
    </location>
</feature>
<feature type="region of interest" description="Disordered" evidence="2">
    <location>
        <begin position="1575"/>
        <end position="1647"/>
    </location>
</feature>
<feature type="region of interest" description="Disordered" evidence="2">
    <location>
        <begin position="1354"/>
        <end position="1381"/>
    </location>
</feature>
<dbReference type="EMBL" id="JARPOI010000016">
    <property type="protein sequence ID" value="KAJ9146225.1"/>
    <property type="molecule type" value="Genomic_DNA"/>
</dbReference>
<reference evidence="4" key="1">
    <citation type="journal article" date="2023" name="Plant Biotechnol. J.">
        <title>Chromosome-level wild Hevea brasiliensis genome provides new tools for genomic-assisted breeding and valuable loci to elevate rubber yield.</title>
        <authorList>
            <person name="Cheng H."/>
            <person name="Song X."/>
            <person name="Hu Y."/>
            <person name="Wu T."/>
            <person name="Yang Q."/>
            <person name="An Z."/>
            <person name="Feng S."/>
            <person name="Deng Z."/>
            <person name="Wu W."/>
            <person name="Zeng X."/>
            <person name="Tu M."/>
            <person name="Wang X."/>
            <person name="Huang H."/>
        </authorList>
    </citation>
    <scope>NUCLEOTIDE SEQUENCE</scope>
    <source>
        <strain evidence="4">MT/VB/25A 57/8</strain>
    </source>
</reference>
<feature type="compositionally biased region" description="Low complexity" evidence="2">
    <location>
        <begin position="629"/>
        <end position="638"/>
    </location>
</feature>
<feature type="compositionally biased region" description="Pro residues" evidence="2">
    <location>
        <begin position="55"/>
        <end position="65"/>
    </location>
</feature>
<keyword evidence="1" id="KW-0862">Zinc</keyword>
<sequence length="2136" mass="234592">MDPGSRYLHRTRHVPRHPPHTQREPQSHPHPHHSFPNNLNICAPHHSTLLTARPPLQPRPRPLPPQSHHSLPIPPQFNLPNSQFSYNSANINPNHSRPHPDAHNSIQSPRLTHRKPFDDDLPRRLTDYIQESRPDLRNPPRVLPDRFPARLYPPANVDPDSYRRLLDNQPLSPMKVRRELEGSSRFVEERKQREELLLCRVDDDYHHRSQFASTSDKCSRDFRMVSNQTNHSSPCENLRGFPYDDGMNENRRSVHDREVNRDTHYSFIERGITEIDDPAEIRVATRKREHYRSREVNAELERHSSRGSYDFSRNPRRPPQKKSVLLRIQKPNYGNREDERVHYSGYFDDNKSSSFRGKHQNLYPNHEIGEQVREGSPVELDVSFKSNSLVATAIVMPPSSFAGVSDLHLTPRNEKERKALVLTKDTSSSSVIKPNEGTVKLDNAVSVANNASSPDINQKQSKVEVTASGIGNVHDSSSLPGSSGTKISLGNNKVESSTKGSVLNEGGTNVVSGKTSSLKVAKKKKIVKRAINPNLSSSSSQPSNKCDESVTADGFAHGLPASSEPEKNASTASADIVDSQPCSNETNMVPETQKDRVEGFAMVMVSEDDTSTNSGRLCPPNVRRKRSHSTSPLGSSSHGEGKSNSVNYSHGISNTDKDFTKLLSETTSSDIDHVEPASKQPCQNVGSFLRESNGASASPNGLPMETHSAEGYADFGFSSFKKIKIYGGPASSYNTTLGCESDSCLINSSDGITVSNIGTTDVSCKQPRKNQGNSLEENGVVDQLQNASLSVGSGKSLWQSNLGERTIQNVATCESSSKEVGIVFGSDNGHNISGEIKISSHEAIDEILERPSSDCVSVPLENVPTGGSLHCMISTGGSKENTPNIKKSNEKVEMPLLNLSKSEVNDLYVGPVNMVTSDFWVDATLRLSFKDPTPTEFTLSGNGCRDVGLRAWTDGICDFPQRSSPDVVQANVSINSTVNASSNGTSPQNQKKRKLSGIRLESTCPTVSDVSEVPINAGISASAVEVPSNCGNDLMQPELDTTVSAMNHLCTPDVPLLQKEITASLDNCCVGGCHSTEASLRDGLRGVHSCSGEELDVQKVQSLCPSELEGKQIAYTTPVMAGSIHQNNIHIESGDGEKMDVDVGAAEDQDIVDRGTAQCQFPSELQFPDSDERLHSTDVDNDCSDHVKNDLPSLSSKFSSFRDVNEVSTTNFSGEVMGLVPDTLSDMDRLETLPDVPNRSNSQLSIEKVGGDDEVLLGKPPIQGVPNISAVACGPLNTAIDFNSDNGVENDCSFSGKTGLFPSQDSRNITQTLSTMSGEVYGKKNQRTHAVSKIYPGRSSVVFTASKNTASLTNIPKPRTWSQTDKSSTLAQPGNKAFSSTVPTQWQLPKKIKFQNTSYIRKGNSLVMKNTPVAAQSQGFHGLSSSVYRLNSSVTDEMKKNAGSDTRTGFADPSNFMRTGVNAAFERPRTAPLASAAKLPNHTTNSLGDCISSSLAEPLHNCAAETAPDPVTYAGSNDMLKSSENAIIISENLMTQTGQINNLDSCSELNDGNAMSSNANGTSHVKQKTNQLVATSNPSSLSVSNARNIPALPSNGYYKRRKNQLVRTSSETHVKPKVNMPNESVNPEGQSLHNITSSSSLSKGRSREVMKCKPSKFSLVWTLRSDQLLNADGDPLHHEKVLPHLFPWKRATCWRSFMPISGANSSNNSSSTIRKLLLSRKRDTVYARSKHGFSLRKSKVLSVGGSSLKWSQSIERQSKKATEEATLAVAEAEKQKREQRGASCVVSGTKNRNISSRKSVHSINLHPGEWIFQIGSFRYKMDSSRQTLQRISDNESSYSAAFQKEKDSKRPYVPRRLVIGTDEYVRIGNDNQLVRDPKKRTRLLASEKVRWSLHTARSQLARKRKYCQFFTRFGKCNKDDGKCPYIHDSSKIAVCTKFLNGLCFNSDCKLTHKVIPERMPDCSYFLQGLCSNKNCPYRHVHVNPNASTCEGFLRGYCAHGNECRKKHSYVCPTYKVTGSCPQGSKCKLYHPKDRSKGKKNKKSREKKNAQGRYFGSMHINLSELGAAVSEKHSAQDNAKICFEGRIPDYIYLDVGDDTGENSILADEQTSSSDSDAMDLQLVSLDELIKPICIMTT</sequence>
<feature type="region of interest" description="Disordered" evidence="2">
    <location>
        <begin position="471"/>
        <end position="508"/>
    </location>
</feature>
<feature type="region of interest" description="Disordered" evidence="2">
    <location>
        <begin position="1"/>
        <end position="155"/>
    </location>
</feature>
<dbReference type="PANTHER" id="PTHR46156">
    <property type="entry name" value="CCCH ZINGC FINGER"/>
    <property type="match status" value="1"/>
</dbReference>
<evidence type="ECO:0000256" key="2">
    <source>
        <dbReference type="SAM" id="MobiDB-lite"/>
    </source>
</evidence>
<organism evidence="4 5">
    <name type="scientific">Hevea brasiliensis</name>
    <name type="common">Para rubber tree</name>
    <name type="synonym">Siphonia brasiliensis</name>
    <dbReference type="NCBI Taxonomy" id="3981"/>
    <lineage>
        <taxon>Eukaryota</taxon>
        <taxon>Viridiplantae</taxon>
        <taxon>Streptophyta</taxon>
        <taxon>Embryophyta</taxon>
        <taxon>Tracheophyta</taxon>
        <taxon>Spermatophyta</taxon>
        <taxon>Magnoliopsida</taxon>
        <taxon>eudicotyledons</taxon>
        <taxon>Gunneridae</taxon>
        <taxon>Pentapetalae</taxon>
        <taxon>rosids</taxon>
        <taxon>fabids</taxon>
        <taxon>Malpighiales</taxon>
        <taxon>Euphorbiaceae</taxon>
        <taxon>Crotonoideae</taxon>
        <taxon>Micrandreae</taxon>
        <taxon>Hevea</taxon>
    </lineage>
</organism>
<feature type="compositionally biased region" description="Polar residues" evidence="2">
    <location>
        <begin position="1575"/>
        <end position="1587"/>
    </location>
</feature>
<feature type="compositionally biased region" description="Polar residues" evidence="2">
    <location>
        <begin position="642"/>
        <end position="651"/>
    </location>
</feature>
<feature type="compositionally biased region" description="Polar residues" evidence="2">
    <location>
        <begin position="580"/>
        <end position="590"/>
    </location>
</feature>
<dbReference type="PANTHER" id="PTHR46156:SF1">
    <property type="entry name" value="ZINC FINGER CCCH DOMAIN-CONTAINING PROTEIN 3"/>
    <property type="match status" value="1"/>
</dbReference>
<evidence type="ECO:0000313" key="4">
    <source>
        <dbReference type="EMBL" id="KAJ9146225.1"/>
    </source>
</evidence>
<keyword evidence="1" id="KW-0479">Metal-binding</keyword>
<feature type="region of interest" description="Disordered" evidence="2">
    <location>
        <begin position="605"/>
        <end position="651"/>
    </location>
</feature>
<feature type="region of interest" description="Disordered" evidence="2">
    <location>
        <begin position="668"/>
        <end position="700"/>
    </location>
</feature>
<keyword evidence="5" id="KW-1185">Reference proteome</keyword>
<feature type="compositionally biased region" description="Basic and acidic residues" evidence="2">
    <location>
        <begin position="115"/>
        <end position="148"/>
    </location>
</feature>
<protein>
    <recommendedName>
        <fullName evidence="3">C3H1-type domain-containing protein</fullName>
    </recommendedName>
</protein>
<dbReference type="PROSITE" id="PS50103">
    <property type="entry name" value="ZF_C3H1"/>
    <property type="match status" value="3"/>
</dbReference>
<evidence type="ECO:0000259" key="3">
    <source>
        <dbReference type="PROSITE" id="PS50103"/>
    </source>
</evidence>
<feature type="compositionally biased region" description="Polar residues" evidence="2">
    <location>
        <begin position="474"/>
        <end position="508"/>
    </location>
</feature>
<comment type="caution">
    <text evidence="4">The sequence shown here is derived from an EMBL/GenBank/DDBJ whole genome shotgun (WGS) entry which is preliminary data.</text>
</comment>
<evidence type="ECO:0000313" key="5">
    <source>
        <dbReference type="Proteomes" id="UP001174677"/>
    </source>
</evidence>
<feature type="zinc finger region" description="C3H1-type" evidence="1">
    <location>
        <begin position="1901"/>
        <end position="1930"/>
    </location>
</feature>
<keyword evidence="1" id="KW-0863">Zinc-finger</keyword>
<feature type="region of interest" description="Disordered" evidence="2">
    <location>
        <begin position="293"/>
        <end position="323"/>
    </location>
</feature>
<dbReference type="InterPro" id="IPR000571">
    <property type="entry name" value="Znf_CCCH"/>
</dbReference>
<feature type="domain" description="C3H1-type" evidence="3">
    <location>
        <begin position="1956"/>
        <end position="1982"/>
    </location>
</feature>
<evidence type="ECO:0000256" key="1">
    <source>
        <dbReference type="PROSITE-ProRule" id="PRU00723"/>
    </source>
</evidence>